<feature type="region of interest" description="Disordered" evidence="1">
    <location>
        <begin position="1"/>
        <end position="51"/>
    </location>
</feature>
<keyword evidence="3" id="KW-1185">Reference proteome</keyword>
<name>A0AAZ1XCT8_OREAU</name>
<evidence type="ECO:0000313" key="3">
    <source>
        <dbReference type="Proteomes" id="UP000472276"/>
    </source>
</evidence>
<evidence type="ECO:0000313" key="2">
    <source>
        <dbReference type="Ensembl" id="ENSOABP00000065452.1"/>
    </source>
</evidence>
<sequence length="164" mass="17128">MWSEEESDSTSPPLPTTATISAPISRGSGGSTGSEKCHRQNPGPHHCKRPWRSPAVQPSQCSLLQFSLPSAVSCSSAFSAVQSPAVQPSQCSLLQFSLPQCSLLQFSLPSAVSCSSAFPVQSPAVQPSQCSLLQFSLPRAAPACSTAASGYHTSCSLFSVISRL</sequence>
<dbReference type="Ensembl" id="ENSOABT00000064342.1">
    <property type="protein sequence ID" value="ENSOABP00000065452.1"/>
    <property type="gene ID" value="ENSOABG00000030688.1"/>
</dbReference>
<dbReference type="Proteomes" id="UP000472276">
    <property type="component" value="Unassembled WGS sequence"/>
</dbReference>
<organism evidence="2 3">
    <name type="scientific">Oreochromis aureus</name>
    <name type="common">Israeli tilapia</name>
    <name type="synonym">Chromis aureus</name>
    <dbReference type="NCBI Taxonomy" id="47969"/>
    <lineage>
        <taxon>Eukaryota</taxon>
        <taxon>Metazoa</taxon>
        <taxon>Chordata</taxon>
        <taxon>Craniata</taxon>
        <taxon>Vertebrata</taxon>
        <taxon>Euteleostomi</taxon>
        <taxon>Actinopterygii</taxon>
        <taxon>Neopterygii</taxon>
        <taxon>Teleostei</taxon>
        <taxon>Neoteleostei</taxon>
        <taxon>Acanthomorphata</taxon>
        <taxon>Ovalentaria</taxon>
        <taxon>Cichlomorphae</taxon>
        <taxon>Cichliformes</taxon>
        <taxon>Cichlidae</taxon>
        <taxon>African cichlids</taxon>
        <taxon>Pseudocrenilabrinae</taxon>
        <taxon>Oreochromini</taxon>
        <taxon>Oreochromis</taxon>
    </lineage>
</organism>
<evidence type="ECO:0000256" key="1">
    <source>
        <dbReference type="SAM" id="MobiDB-lite"/>
    </source>
</evidence>
<protein>
    <submittedName>
        <fullName evidence="2">Uncharacterized protein</fullName>
    </submittedName>
</protein>
<reference evidence="2" key="3">
    <citation type="submission" date="2025-09" db="UniProtKB">
        <authorList>
            <consortium name="Ensembl"/>
        </authorList>
    </citation>
    <scope>IDENTIFICATION</scope>
</reference>
<accession>A0AAZ1XCT8</accession>
<reference evidence="3" key="1">
    <citation type="submission" date="2020-03" db="EMBL/GenBank/DDBJ databases">
        <title>Evolution of repeat sequences and sex chromosomes of tilapia species revealed by chromosome-level genomes.</title>
        <authorList>
            <person name="Xu L."/>
            <person name="Tao W."/>
            <person name="Wang D."/>
            <person name="Zhou Q."/>
        </authorList>
    </citation>
    <scope>NUCLEOTIDE SEQUENCE [LARGE SCALE GENOMIC DNA]</scope>
    <source>
        <strain evidence="3">Israel</strain>
    </source>
</reference>
<reference evidence="2" key="2">
    <citation type="submission" date="2025-08" db="UniProtKB">
        <authorList>
            <consortium name="Ensembl"/>
        </authorList>
    </citation>
    <scope>IDENTIFICATION</scope>
</reference>
<dbReference type="AlphaFoldDB" id="A0AAZ1XCT8"/>
<proteinExistence type="predicted"/>